<proteinExistence type="predicted"/>
<evidence type="ECO:0000313" key="2">
    <source>
        <dbReference type="Proteomes" id="UP000324222"/>
    </source>
</evidence>
<reference evidence="1 2" key="1">
    <citation type="submission" date="2019-05" db="EMBL/GenBank/DDBJ databases">
        <title>Another draft genome of Portunus trituberculatus and its Hox gene families provides insights of decapod evolution.</title>
        <authorList>
            <person name="Jeong J.-H."/>
            <person name="Song I."/>
            <person name="Kim S."/>
            <person name="Choi T."/>
            <person name="Kim D."/>
            <person name="Ryu S."/>
            <person name="Kim W."/>
        </authorList>
    </citation>
    <scope>NUCLEOTIDE SEQUENCE [LARGE SCALE GENOMIC DNA]</scope>
    <source>
        <tissue evidence="1">Muscle</tissue>
    </source>
</reference>
<dbReference type="EMBL" id="VSRR010087505">
    <property type="protein sequence ID" value="MPC91363.1"/>
    <property type="molecule type" value="Genomic_DNA"/>
</dbReference>
<name>A0A5B7JA69_PORTR</name>
<dbReference type="Proteomes" id="UP000324222">
    <property type="component" value="Unassembled WGS sequence"/>
</dbReference>
<evidence type="ECO:0000313" key="1">
    <source>
        <dbReference type="EMBL" id="MPC91363.1"/>
    </source>
</evidence>
<dbReference type="AlphaFoldDB" id="A0A5B7JA69"/>
<organism evidence="1 2">
    <name type="scientific">Portunus trituberculatus</name>
    <name type="common">Swimming crab</name>
    <name type="synonym">Neptunus trituberculatus</name>
    <dbReference type="NCBI Taxonomy" id="210409"/>
    <lineage>
        <taxon>Eukaryota</taxon>
        <taxon>Metazoa</taxon>
        <taxon>Ecdysozoa</taxon>
        <taxon>Arthropoda</taxon>
        <taxon>Crustacea</taxon>
        <taxon>Multicrustacea</taxon>
        <taxon>Malacostraca</taxon>
        <taxon>Eumalacostraca</taxon>
        <taxon>Eucarida</taxon>
        <taxon>Decapoda</taxon>
        <taxon>Pleocyemata</taxon>
        <taxon>Brachyura</taxon>
        <taxon>Eubrachyura</taxon>
        <taxon>Portunoidea</taxon>
        <taxon>Portunidae</taxon>
        <taxon>Portuninae</taxon>
        <taxon>Portunus</taxon>
    </lineage>
</organism>
<protein>
    <submittedName>
        <fullName evidence="1">Uncharacterized protein</fullName>
    </submittedName>
</protein>
<gene>
    <name evidence="1" type="ORF">E2C01_086394</name>
</gene>
<comment type="caution">
    <text evidence="1">The sequence shown here is derived from an EMBL/GenBank/DDBJ whole genome shotgun (WGS) entry which is preliminary data.</text>
</comment>
<accession>A0A5B7JA69</accession>
<sequence length="31" mass="3500">MALTDHNITLLTLPLSTSKCLIAHTYQSIWN</sequence>
<keyword evidence="2" id="KW-1185">Reference proteome</keyword>